<dbReference type="Gene3D" id="1.10.10.2840">
    <property type="entry name" value="PucR C-terminal helix-turn-helix domain"/>
    <property type="match status" value="1"/>
</dbReference>
<dbReference type="SUPFAM" id="SSF55781">
    <property type="entry name" value="GAF domain-like"/>
    <property type="match status" value="1"/>
</dbReference>
<dbReference type="PANTHER" id="PTHR33744:SF1">
    <property type="entry name" value="DNA-BINDING TRANSCRIPTIONAL ACTIVATOR ADER"/>
    <property type="match status" value="1"/>
</dbReference>
<dbReference type="Proteomes" id="UP001597145">
    <property type="component" value="Unassembled WGS sequence"/>
</dbReference>
<dbReference type="Pfam" id="PF13185">
    <property type="entry name" value="GAF_2"/>
    <property type="match status" value="1"/>
</dbReference>
<name>A0ABW4FIC7_9PSEU</name>
<evidence type="ECO:0000313" key="4">
    <source>
        <dbReference type="Proteomes" id="UP001597145"/>
    </source>
</evidence>
<dbReference type="PANTHER" id="PTHR33744">
    <property type="entry name" value="CARBOHYDRATE DIACID REGULATOR"/>
    <property type="match status" value="1"/>
</dbReference>
<evidence type="ECO:0000313" key="3">
    <source>
        <dbReference type="EMBL" id="MFD1530042.1"/>
    </source>
</evidence>
<accession>A0ABW4FIC7</accession>
<organism evidence="3 4">
    <name type="scientific">Pseudonocardia aurantiaca</name>
    <dbReference type="NCBI Taxonomy" id="75290"/>
    <lineage>
        <taxon>Bacteria</taxon>
        <taxon>Bacillati</taxon>
        <taxon>Actinomycetota</taxon>
        <taxon>Actinomycetes</taxon>
        <taxon>Pseudonocardiales</taxon>
        <taxon>Pseudonocardiaceae</taxon>
        <taxon>Pseudonocardia</taxon>
    </lineage>
</organism>
<feature type="domain" description="GAF" evidence="2">
    <location>
        <begin position="219"/>
        <end position="371"/>
    </location>
</feature>
<dbReference type="InterPro" id="IPR041522">
    <property type="entry name" value="CdaR_GGDEF"/>
</dbReference>
<dbReference type="Pfam" id="PF17853">
    <property type="entry name" value="GGDEF_2"/>
    <property type="match status" value="1"/>
</dbReference>
<sequence length="626" mass="66253">MVAPGVPASLRSWMSAVSEIARAVNAAESLDAVLARVAELACDLIGFEFCAVMLADATGEHLHVEGWRGLTPDYIALLGDGGSLLVHPSGPPLDTPAARAFREGRTVAVPDVRVATDYGRLPDLASAQGYRGLVAVPLPAAEDDGGPAAATGVLVGYSVTARDFAPAEIELVELLAGQAALALETSRLRAGQQEVIGELSRTNDELRRGRAELEWAEQRHRELMQLVLDEVGLAGLVAALARTLGASVTVEDADGRLLARAPDEGYRPPPDAAARRRAPARQALEDLARRYEVVRIPVVAPAGPVLPGAPNDARREKAWVAPVVLGHELVGRLWVTAPPAVPAPVQLRVIERFALVVALELLKARHLVAVEGRLSGDLVADLLRQEGPLHPQSLLDRAAALGHDLAVPRTVAVLAVDGQLPAGVRVAEVARAAAGPDATPLVGAHEDGYVLLVPDEPEPVDVLRRVRAQVAQLAGPSCPVTLVAGPTARTPEEYAPAYRVARGAARLRRAARPGGFVDARQLGLSALLLETGAPDALRRFASSGLRPLVLHDERRGGDLVSTLRVWLRTGCSTSATAAELVVHPNTVGYRLGRIEQLTGRSLRGIDARLELQLALTVRDIVRLDES</sequence>
<dbReference type="SMART" id="SM00065">
    <property type="entry name" value="GAF"/>
    <property type="match status" value="2"/>
</dbReference>
<dbReference type="Gene3D" id="3.30.450.40">
    <property type="match status" value="1"/>
</dbReference>
<dbReference type="InterPro" id="IPR042070">
    <property type="entry name" value="PucR_C-HTH_sf"/>
</dbReference>
<comment type="caution">
    <text evidence="3">The sequence shown here is derived from an EMBL/GenBank/DDBJ whole genome shotgun (WGS) entry which is preliminary data.</text>
</comment>
<dbReference type="EMBL" id="JBHUCP010000007">
    <property type="protein sequence ID" value="MFD1530042.1"/>
    <property type="molecule type" value="Genomic_DNA"/>
</dbReference>
<dbReference type="InterPro" id="IPR051448">
    <property type="entry name" value="CdaR-like_regulators"/>
</dbReference>
<keyword evidence="4" id="KW-1185">Reference proteome</keyword>
<reference evidence="4" key="1">
    <citation type="journal article" date="2019" name="Int. J. Syst. Evol. Microbiol.">
        <title>The Global Catalogue of Microorganisms (GCM) 10K type strain sequencing project: providing services to taxonomists for standard genome sequencing and annotation.</title>
        <authorList>
            <consortium name="The Broad Institute Genomics Platform"/>
            <consortium name="The Broad Institute Genome Sequencing Center for Infectious Disease"/>
            <person name="Wu L."/>
            <person name="Ma J."/>
        </authorList>
    </citation>
    <scope>NUCLEOTIDE SEQUENCE [LARGE SCALE GENOMIC DNA]</scope>
    <source>
        <strain evidence="4">JCM 12165</strain>
    </source>
</reference>
<protein>
    <submittedName>
        <fullName evidence="3">Helix-turn-helix domain-containing protein</fullName>
    </submittedName>
</protein>
<feature type="domain" description="GAF" evidence="2">
    <location>
        <begin position="29"/>
        <end position="193"/>
    </location>
</feature>
<evidence type="ECO:0000256" key="1">
    <source>
        <dbReference type="ARBA" id="ARBA00006754"/>
    </source>
</evidence>
<dbReference type="InterPro" id="IPR029016">
    <property type="entry name" value="GAF-like_dom_sf"/>
</dbReference>
<evidence type="ECO:0000259" key="2">
    <source>
        <dbReference type="SMART" id="SM00065"/>
    </source>
</evidence>
<proteinExistence type="inferred from homology"/>
<dbReference type="InterPro" id="IPR003018">
    <property type="entry name" value="GAF"/>
</dbReference>
<dbReference type="Pfam" id="PF13556">
    <property type="entry name" value="HTH_30"/>
    <property type="match status" value="1"/>
</dbReference>
<gene>
    <name evidence="3" type="ORF">ACFSCY_11365</name>
</gene>
<dbReference type="InterPro" id="IPR025736">
    <property type="entry name" value="PucR_C-HTH_dom"/>
</dbReference>
<comment type="similarity">
    <text evidence="1">Belongs to the CdaR family.</text>
</comment>
<dbReference type="RefSeq" id="WP_343976579.1">
    <property type="nucleotide sequence ID" value="NZ_BAAAJG010000008.1"/>
</dbReference>